<protein>
    <recommendedName>
        <fullName evidence="8">Toxin secretion/phage lysis holin</fullName>
    </recommendedName>
</protein>
<accession>A0ABZ3FDW3</accession>
<dbReference type="Pfam" id="PF05105">
    <property type="entry name" value="Phage_holin_4_1"/>
    <property type="match status" value="1"/>
</dbReference>
<dbReference type="RefSeq" id="WP_343337254.1">
    <property type="nucleotide sequence ID" value="NZ_CP154622.1"/>
</dbReference>
<dbReference type="NCBIfam" id="TIGR01593">
    <property type="entry name" value="holin_tox_secr"/>
    <property type="match status" value="1"/>
</dbReference>
<comment type="subcellular location">
    <subcellularLocation>
        <location evidence="1">Membrane</location>
        <topology evidence="1">Multi-pass membrane protein</topology>
    </subcellularLocation>
</comment>
<evidence type="ECO:0008006" key="8">
    <source>
        <dbReference type="Google" id="ProtNLM"/>
    </source>
</evidence>
<keyword evidence="3 5" id="KW-1133">Transmembrane helix</keyword>
<keyword evidence="7" id="KW-1185">Reference proteome</keyword>
<keyword evidence="2 5" id="KW-0812">Transmembrane</keyword>
<evidence type="ECO:0000256" key="5">
    <source>
        <dbReference type="SAM" id="Phobius"/>
    </source>
</evidence>
<evidence type="ECO:0000256" key="3">
    <source>
        <dbReference type="ARBA" id="ARBA00022989"/>
    </source>
</evidence>
<feature type="transmembrane region" description="Helical" evidence="5">
    <location>
        <begin position="58"/>
        <end position="79"/>
    </location>
</feature>
<evidence type="ECO:0000256" key="4">
    <source>
        <dbReference type="ARBA" id="ARBA00023136"/>
    </source>
</evidence>
<evidence type="ECO:0000313" key="6">
    <source>
        <dbReference type="EMBL" id="XAM42026.1"/>
    </source>
</evidence>
<reference evidence="6 7" key="1">
    <citation type="submission" date="2024-04" db="EMBL/GenBank/DDBJ databases">
        <title>Isolation and characterization of novel acetogenic strains of the genera Terrisporobacter and Acetoanaerobium.</title>
        <authorList>
            <person name="Boeer T."/>
            <person name="Schueler M.A."/>
            <person name="Lueschen A."/>
            <person name="Eysell L."/>
            <person name="Droege J."/>
            <person name="Heinemann M."/>
            <person name="Engelhardt L."/>
            <person name="Basen M."/>
            <person name="Daniel R."/>
        </authorList>
    </citation>
    <scope>NUCLEOTIDE SEQUENCE [LARGE SCALE GENOMIC DNA]</scope>
    <source>
        <strain evidence="6 7">ELB</strain>
    </source>
</reference>
<evidence type="ECO:0000256" key="2">
    <source>
        <dbReference type="ARBA" id="ARBA00022692"/>
    </source>
</evidence>
<keyword evidence="4 5" id="KW-0472">Membrane</keyword>
<name>A0ABZ3FDW3_9FIRM</name>
<gene>
    <name evidence="6" type="ORF">TPELB_23390</name>
</gene>
<organism evidence="6 7">
    <name type="scientific">Terrisporobacter petrolearius</name>
    <dbReference type="NCBI Taxonomy" id="1460447"/>
    <lineage>
        <taxon>Bacteria</taxon>
        <taxon>Bacillati</taxon>
        <taxon>Bacillota</taxon>
        <taxon>Clostridia</taxon>
        <taxon>Peptostreptococcales</taxon>
        <taxon>Peptostreptococcaceae</taxon>
        <taxon>Terrisporobacter</taxon>
    </lineage>
</organism>
<dbReference type="EMBL" id="CP154622">
    <property type="protein sequence ID" value="XAM42026.1"/>
    <property type="molecule type" value="Genomic_DNA"/>
</dbReference>
<evidence type="ECO:0000256" key="1">
    <source>
        <dbReference type="ARBA" id="ARBA00004141"/>
    </source>
</evidence>
<dbReference type="InterPro" id="IPR006480">
    <property type="entry name" value="Phage_holin_4_1"/>
</dbReference>
<proteinExistence type="predicted"/>
<evidence type="ECO:0000313" key="7">
    <source>
        <dbReference type="Proteomes" id="UP001477947"/>
    </source>
</evidence>
<dbReference type="Proteomes" id="UP001477947">
    <property type="component" value="Chromosome"/>
</dbReference>
<feature type="transmembrane region" description="Helical" evidence="5">
    <location>
        <begin position="12"/>
        <end position="38"/>
    </location>
</feature>
<sequence>MNIYSERINNMSALLGTIFIWLFGAWDLSLMILVTTMALDYVTGITRGYVNKQLSSEYGFRGLAKKLTIFYVLILSVLIDRLIGQGWIFRTLVCFWYTSNEGASILENAAAIGLPVPEKLVDALAQLKEGNKKYNEVK</sequence>